<dbReference type="SUPFAM" id="SSF160904">
    <property type="entry name" value="Jann2411-like"/>
    <property type="match status" value="1"/>
</dbReference>
<dbReference type="InterPro" id="IPR023286">
    <property type="entry name" value="ABATE_dom_sf"/>
</dbReference>
<accession>A0A6F9E5I5</accession>
<name>A0A6F9E5I5_9BACL</name>
<evidence type="ECO:0000313" key="2">
    <source>
        <dbReference type="Proteomes" id="UP000502196"/>
    </source>
</evidence>
<reference evidence="1 2" key="1">
    <citation type="submission" date="2020-04" db="EMBL/GenBank/DDBJ databases">
        <authorList>
            <person name="Hogendoorn C."/>
        </authorList>
    </citation>
    <scope>NUCLEOTIDE SEQUENCE [LARGE SCALE GENOMIC DNA]</scope>
    <source>
        <strain evidence="1">COOX1</strain>
    </source>
</reference>
<organism evidence="1 2">
    <name type="scientific">Kyrpidia spormannii</name>
    <dbReference type="NCBI Taxonomy" id="2055160"/>
    <lineage>
        <taxon>Bacteria</taxon>
        <taxon>Bacillati</taxon>
        <taxon>Bacillota</taxon>
        <taxon>Bacilli</taxon>
        <taxon>Bacillales</taxon>
        <taxon>Alicyclobacillaceae</taxon>
        <taxon>Kyrpidia</taxon>
    </lineage>
</organism>
<dbReference type="AlphaFoldDB" id="A0A6F9E5I5"/>
<gene>
    <name evidence="1" type="ORF">COOX1_1479</name>
</gene>
<proteinExistence type="predicted"/>
<dbReference type="Proteomes" id="UP000502196">
    <property type="component" value="Chromosome"/>
</dbReference>
<evidence type="ECO:0000313" key="1">
    <source>
        <dbReference type="EMBL" id="CAB3392575.1"/>
    </source>
</evidence>
<protein>
    <submittedName>
        <fullName evidence="1">Uncharacterized protein</fullName>
    </submittedName>
</protein>
<dbReference type="Gene3D" id="1.10.3300.10">
    <property type="entry name" value="Jann2411-like domain"/>
    <property type="match status" value="1"/>
</dbReference>
<sequence length="323" mass="37793">MGIHEHYEHFPIECRFHQRVYTGYRWQRGWVRRGEWPHFWGNPPQGVKPEEAEDVLVAEEQGEYTFYNAFETADLISSVSRMVEDVRSGKNKKAAVKKWVSEYGFLGANLGSDFVHPKWEALADFWREAETLADLWGKYKQVTQRDMSGLRGWIRFVELPNDGDPLIPSPEGSRTKSDFSKEPGVMSFGTADLFFSATLEEIGQNPLRFYQLAGLRYILVRINGRIKSLELNYTGVEKIENPQDDIFKIRPVLYPRTLLEAMYLQFYILLSGHNVKICKHCGKPFPLKEKYSKNRVYCSDRCNNAAKMRNYRERKRQQVFLPR</sequence>
<dbReference type="EMBL" id="LR792683">
    <property type="protein sequence ID" value="CAB3392575.1"/>
    <property type="molecule type" value="Genomic_DNA"/>
</dbReference>